<dbReference type="AlphaFoldDB" id="A0A916ZK22"/>
<comment type="caution">
    <text evidence="4">The sequence shown here is derived from an EMBL/GenBank/DDBJ whole genome shotgun (WGS) entry which is preliminary data.</text>
</comment>
<feature type="transmembrane region" description="Helical" evidence="2">
    <location>
        <begin position="195"/>
        <end position="213"/>
    </location>
</feature>
<evidence type="ECO:0000256" key="2">
    <source>
        <dbReference type="SAM" id="Phobius"/>
    </source>
</evidence>
<keyword evidence="5" id="KW-1185">Reference proteome</keyword>
<proteinExistence type="predicted"/>
<dbReference type="EMBL" id="BMHP01000017">
    <property type="protein sequence ID" value="GGE01699.1"/>
    <property type="molecule type" value="Genomic_DNA"/>
</dbReference>
<protein>
    <recommendedName>
        <fullName evidence="3">DUF4097 domain-containing protein</fullName>
    </recommendedName>
</protein>
<keyword evidence="2" id="KW-0812">Transmembrane</keyword>
<evidence type="ECO:0000256" key="1">
    <source>
        <dbReference type="SAM" id="MobiDB-lite"/>
    </source>
</evidence>
<feature type="domain" description="DUF4097" evidence="3">
    <location>
        <begin position="564"/>
        <end position="660"/>
    </location>
</feature>
<feature type="transmembrane region" description="Helical" evidence="2">
    <location>
        <begin position="129"/>
        <end position="153"/>
    </location>
</feature>
<evidence type="ECO:0000259" key="3">
    <source>
        <dbReference type="Pfam" id="PF13349"/>
    </source>
</evidence>
<feature type="region of interest" description="Disordered" evidence="1">
    <location>
        <begin position="368"/>
        <end position="466"/>
    </location>
</feature>
<feature type="transmembrane region" description="Helical" evidence="2">
    <location>
        <begin position="165"/>
        <end position="183"/>
    </location>
</feature>
<keyword evidence="2" id="KW-0472">Membrane</keyword>
<reference evidence="4" key="2">
    <citation type="submission" date="2020-09" db="EMBL/GenBank/DDBJ databases">
        <authorList>
            <person name="Sun Q."/>
            <person name="Zhou Y."/>
        </authorList>
    </citation>
    <scope>NUCLEOTIDE SEQUENCE</scope>
    <source>
        <strain evidence="4">CGMCC 1.15178</strain>
    </source>
</reference>
<organism evidence="4 5">
    <name type="scientific">Paenibacillus nasutitermitis</name>
    <dbReference type="NCBI Taxonomy" id="1652958"/>
    <lineage>
        <taxon>Bacteria</taxon>
        <taxon>Bacillati</taxon>
        <taxon>Bacillota</taxon>
        <taxon>Bacilli</taxon>
        <taxon>Bacillales</taxon>
        <taxon>Paenibacillaceae</taxon>
        <taxon>Paenibacillus</taxon>
    </lineage>
</organism>
<name>A0A916ZK22_9BACL</name>
<dbReference type="Pfam" id="PF13349">
    <property type="entry name" value="DUF4097"/>
    <property type="match status" value="1"/>
</dbReference>
<reference evidence="4" key="1">
    <citation type="journal article" date="2014" name="Int. J. Syst. Evol. Microbiol.">
        <title>Complete genome sequence of Corynebacterium casei LMG S-19264T (=DSM 44701T), isolated from a smear-ripened cheese.</title>
        <authorList>
            <consortium name="US DOE Joint Genome Institute (JGI-PGF)"/>
            <person name="Walter F."/>
            <person name="Albersmeier A."/>
            <person name="Kalinowski J."/>
            <person name="Ruckert C."/>
        </authorList>
    </citation>
    <scope>NUCLEOTIDE SEQUENCE</scope>
    <source>
        <strain evidence="4">CGMCC 1.15178</strain>
    </source>
</reference>
<feature type="transmembrane region" description="Helical" evidence="2">
    <location>
        <begin position="12"/>
        <end position="38"/>
    </location>
</feature>
<sequence>MQTEKNPYRKLAPLFAFLIPGAGHLALGLHLRGLLLLTGTLTDIVAMIRFADESGGKFALLLVYLGMALPIFWFFSVFDTLQQSVKLQSIEEGQLETQQQAGALAWFQGVAIITMGLLLLALVRAPSMLIPWVDAVGTFAPGIGLFVLAAVLAFKRNERLKMGRFTAAIVIIAVGAMLLSDQFLGRKDIELLGQWWPVVFVLLGMEVVLFSLIQRAGGKRLSFDIGGTFLALVIAVTAFGITHYSAMPFSWLDNFKVNISGLNGYGEEKGFKYEKEILTMPIDEDTSAISIQNPNGKVSLKKGNVRELIVETVVWVDLEDKQLAEQVAQNSKIEISGESKLKIEAKGQAFGNNGTLAPRMNMTITIPEESHIGQLPIQTVEPSSEEITETSGLDDSSKIENMMKPSDNDPSGSEIGEGDDTAASETGVGQEAVDETPLSSGDQQSDGNSDGEQNADTDDSEKKEAAKTEVNIQVGNGSVDVTGLVLPGGLQVKLTIGEIVIDDMTGPVKAETRNGGINVTDSYGFLQLQTYNGPVKAERIHGDVESTTLSGNIDLSHITGYVDAGTKNGGISIREAEAAVKADTLNGDIVIHSAIVGGNWNIDSSIGIINVFIPADGNYSVNGSVTFGNVSTDLPLDAKEKTVTGDIGDATYRINIDANSSIQINHYTP</sequence>
<dbReference type="InterPro" id="IPR025164">
    <property type="entry name" value="Toastrack_DUF4097"/>
</dbReference>
<accession>A0A916ZK22</accession>
<feature type="compositionally biased region" description="Low complexity" evidence="1">
    <location>
        <begin position="439"/>
        <end position="452"/>
    </location>
</feature>
<evidence type="ECO:0000313" key="4">
    <source>
        <dbReference type="EMBL" id="GGE01699.1"/>
    </source>
</evidence>
<keyword evidence="2" id="KW-1133">Transmembrane helix</keyword>
<feature type="transmembrane region" description="Helical" evidence="2">
    <location>
        <begin position="225"/>
        <end position="246"/>
    </location>
</feature>
<dbReference type="RefSeq" id="WP_189000721.1">
    <property type="nucleotide sequence ID" value="NZ_BMHP01000017.1"/>
</dbReference>
<feature type="transmembrane region" description="Helical" evidence="2">
    <location>
        <begin position="102"/>
        <end position="123"/>
    </location>
</feature>
<evidence type="ECO:0000313" key="5">
    <source>
        <dbReference type="Proteomes" id="UP000612456"/>
    </source>
</evidence>
<dbReference type="Proteomes" id="UP000612456">
    <property type="component" value="Unassembled WGS sequence"/>
</dbReference>
<gene>
    <name evidence="4" type="ORF">GCM10010911_70810</name>
</gene>
<feature type="transmembrane region" description="Helical" evidence="2">
    <location>
        <begin position="58"/>
        <end position="81"/>
    </location>
</feature>